<organism evidence="13 14">
    <name type="scientific">Schistosoma japonicum</name>
    <name type="common">Blood fluke</name>
    <dbReference type="NCBI Taxonomy" id="6182"/>
    <lineage>
        <taxon>Eukaryota</taxon>
        <taxon>Metazoa</taxon>
        <taxon>Spiralia</taxon>
        <taxon>Lophotrochozoa</taxon>
        <taxon>Platyhelminthes</taxon>
        <taxon>Trematoda</taxon>
        <taxon>Digenea</taxon>
        <taxon>Strigeidida</taxon>
        <taxon>Schistosomatoidea</taxon>
        <taxon>Schistosomatidae</taxon>
        <taxon>Schistosoma</taxon>
    </lineage>
</organism>
<evidence type="ECO:0000256" key="10">
    <source>
        <dbReference type="SAM" id="MobiDB-lite"/>
    </source>
</evidence>
<dbReference type="PANTHER" id="PTHR11309:SF148">
    <property type="entry name" value="SECRETED FRIZZLED-RELATED PROTEIN 1"/>
    <property type="match status" value="1"/>
</dbReference>
<keyword evidence="6 11" id="KW-0732">Signal</keyword>
<dbReference type="GO" id="GO:0017147">
    <property type="term" value="F:Wnt-protein binding"/>
    <property type="evidence" value="ECO:0007669"/>
    <property type="project" value="TreeGrafter"/>
</dbReference>
<feature type="compositionally biased region" description="Polar residues" evidence="10">
    <location>
        <begin position="586"/>
        <end position="602"/>
    </location>
</feature>
<dbReference type="InterPro" id="IPR015526">
    <property type="entry name" value="Frizzled/SFRP"/>
</dbReference>
<feature type="compositionally biased region" description="Polar residues" evidence="10">
    <location>
        <begin position="489"/>
        <end position="498"/>
    </location>
</feature>
<keyword evidence="5" id="KW-0879">Wnt signaling pathway</keyword>
<comment type="caution">
    <text evidence="13">The sequence shown here is derived from an EMBL/GenBank/DDBJ whole genome shotgun (WGS) entry which is preliminary data.</text>
</comment>
<evidence type="ECO:0000256" key="3">
    <source>
        <dbReference type="ARBA" id="ARBA00022473"/>
    </source>
</evidence>
<evidence type="ECO:0000313" key="14">
    <source>
        <dbReference type="Proteomes" id="UP000311919"/>
    </source>
</evidence>
<dbReference type="Pfam" id="PF01392">
    <property type="entry name" value="Fz"/>
    <property type="match status" value="1"/>
</dbReference>
<evidence type="ECO:0000256" key="4">
    <source>
        <dbReference type="ARBA" id="ARBA00022525"/>
    </source>
</evidence>
<evidence type="ECO:0000256" key="6">
    <source>
        <dbReference type="ARBA" id="ARBA00022729"/>
    </source>
</evidence>
<dbReference type="Gene3D" id="1.10.2000.10">
    <property type="entry name" value="Frizzled cysteine-rich domain"/>
    <property type="match status" value="1"/>
</dbReference>
<evidence type="ECO:0000256" key="9">
    <source>
        <dbReference type="PROSITE-ProRule" id="PRU00090"/>
    </source>
</evidence>
<evidence type="ECO:0000256" key="1">
    <source>
        <dbReference type="ARBA" id="ARBA00004613"/>
    </source>
</evidence>
<evidence type="ECO:0000256" key="2">
    <source>
        <dbReference type="ARBA" id="ARBA00010054"/>
    </source>
</evidence>
<accession>A0A4Z2DLF2</accession>
<dbReference type="GO" id="GO:0060070">
    <property type="term" value="P:canonical Wnt signaling pathway"/>
    <property type="evidence" value="ECO:0007669"/>
    <property type="project" value="TreeGrafter"/>
</dbReference>
<evidence type="ECO:0000256" key="5">
    <source>
        <dbReference type="ARBA" id="ARBA00022687"/>
    </source>
</evidence>
<evidence type="ECO:0000256" key="7">
    <source>
        <dbReference type="ARBA" id="ARBA00022782"/>
    </source>
</evidence>
<feature type="compositionally biased region" description="Basic residues" evidence="10">
    <location>
        <begin position="571"/>
        <end position="585"/>
    </location>
</feature>
<dbReference type="GO" id="GO:0005615">
    <property type="term" value="C:extracellular space"/>
    <property type="evidence" value="ECO:0007669"/>
    <property type="project" value="TreeGrafter"/>
</dbReference>
<feature type="signal peptide" evidence="11">
    <location>
        <begin position="1"/>
        <end position="20"/>
    </location>
</feature>
<keyword evidence="3" id="KW-0217">Developmental protein</keyword>
<keyword evidence="7" id="KW-0221">Differentiation</keyword>
<dbReference type="InterPro" id="IPR036790">
    <property type="entry name" value="Frizzled_dom_sf"/>
</dbReference>
<dbReference type="STRING" id="6182.A0A4Z2DLF2"/>
<sequence length="617" mass="70471">MLPFNTYILLIVSFLSCAYCIGPGFFKLSSNPHTDSNPSAPLTSSSSASSTSLSAASSSSALSPLSYSSDTNSYAYWNCHTIPPNMTLCKSVGYSRMVLPNFLHHESLREAIQQANVWIALVNTDCHPDIQRFLCSLYAPVCLKSHQEAKIPPCWELCNQVRNACLPRMKLFGFDWPDIVRCQQFPRLAESMCIPPREKSTAVTCVPCEQAITLENIASSYCMADVVLKASVKDMVLQPNQASITLNLTPRTLALKLIRSDGTQLSSIDQYRRKRNSRRRRNNNFSNSNHDDDGTQQVYRLRAIRNLKVIKHTGNHYQSKYLVKPKSININEAKNWRSELKTKTKRRRKPRNSRLHDLDGITELVLSCSSCNPLIPFTSGRLASSLPNQKWLVMGRRIQDSSAKKYTNQLQITFLGLWNRESAEFRQSLNAIRKEPVAHLCNKNQATLSAVIQPQSIQYHHPGRPLKILRSAPSELSDSPNYDELHNPLNLNKPLSTLSSQNRRSQSNNFNHYYQPEKLNKNGGYYQSKQTAYFNDSEYYLNNNLDSDNFKLNNAQTNYLKEINQLQSQQKTHKSRHRERRKKWKLQNSKISSKANSQSHYDSNSYQYALPINPYSD</sequence>
<evidence type="ECO:0000256" key="8">
    <source>
        <dbReference type="ARBA" id="ARBA00023157"/>
    </source>
</evidence>
<feature type="compositionally biased region" description="Low complexity" evidence="10">
    <location>
        <begin position="499"/>
        <end position="511"/>
    </location>
</feature>
<feature type="compositionally biased region" description="Basic residues" evidence="10">
    <location>
        <begin position="272"/>
        <end position="282"/>
    </location>
</feature>
<feature type="disulfide bond" evidence="9">
    <location>
        <begin position="89"/>
        <end position="135"/>
    </location>
</feature>
<gene>
    <name evidence="13" type="ORF">EWB00_011231</name>
</gene>
<dbReference type="SMART" id="SM00063">
    <property type="entry name" value="FRI"/>
    <property type="match status" value="1"/>
</dbReference>
<comment type="subcellular location">
    <subcellularLocation>
        <location evidence="1">Secreted</location>
    </subcellularLocation>
</comment>
<keyword evidence="14" id="KW-1185">Reference proteome</keyword>
<comment type="similarity">
    <text evidence="2">Belongs to the secreted frizzled-related protein (sFRP) family.</text>
</comment>
<dbReference type="Proteomes" id="UP000311919">
    <property type="component" value="Unassembled WGS sequence"/>
</dbReference>
<protein>
    <submittedName>
        <fullName evidence="13">Secreted frizzled-related protein</fullName>
    </submittedName>
</protein>
<dbReference type="AlphaFoldDB" id="A0A4Z2DLF2"/>
<dbReference type="PROSITE" id="PS50038">
    <property type="entry name" value="FZ"/>
    <property type="match status" value="1"/>
</dbReference>
<dbReference type="GO" id="GO:0030154">
    <property type="term" value="P:cell differentiation"/>
    <property type="evidence" value="ECO:0007669"/>
    <property type="project" value="UniProtKB-KW"/>
</dbReference>
<name>A0A4Z2DLF2_SCHJA</name>
<feature type="region of interest" description="Disordered" evidence="10">
    <location>
        <begin position="473"/>
        <end position="524"/>
    </location>
</feature>
<dbReference type="SUPFAM" id="SSF63501">
    <property type="entry name" value="Frizzled cysteine-rich domain"/>
    <property type="match status" value="1"/>
</dbReference>
<reference evidence="13 14" key="1">
    <citation type="submission" date="2019-03" db="EMBL/GenBank/DDBJ databases">
        <title>An improved genome assembly of the fluke Schistosoma japonicum.</title>
        <authorList>
            <person name="Hu W."/>
            <person name="Luo F."/>
            <person name="Yin M."/>
            <person name="Mo X."/>
            <person name="Sun C."/>
            <person name="Wu Q."/>
            <person name="Zhu B."/>
            <person name="Xiang M."/>
            <person name="Wang J."/>
            <person name="Wang Y."/>
            <person name="Zhang T."/>
            <person name="Xu B."/>
            <person name="Zheng H."/>
            <person name="Feng Z."/>
        </authorList>
    </citation>
    <scope>NUCLEOTIDE SEQUENCE [LARGE SCALE GENOMIC DNA]</scope>
    <source>
        <strain evidence="13">HuSjv2</strain>
        <tissue evidence="13">Worms</tissue>
    </source>
</reference>
<evidence type="ECO:0000256" key="11">
    <source>
        <dbReference type="SAM" id="SignalP"/>
    </source>
</evidence>
<dbReference type="EMBL" id="SKCS01000094">
    <property type="protein sequence ID" value="TNN17333.1"/>
    <property type="molecule type" value="Genomic_DNA"/>
</dbReference>
<dbReference type="GO" id="GO:0035567">
    <property type="term" value="P:non-canonical Wnt signaling pathway"/>
    <property type="evidence" value="ECO:0007669"/>
    <property type="project" value="TreeGrafter"/>
</dbReference>
<feature type="region of interest" description="Disordered" evidence="10">
    <location>
        <begin position="269"/>
        <end position="293"/>
    </location>
</feature>
<dbReference type="FunFam" id="1.10.2000.10:FF:000001">
    <property type="entry name" value="secreted frizzled-related protein 2"/>
    <property type="match status" value="1"/>
</dbReference>
<feature type="disulfide bond" evidence="9">
    <location>
        <begin position="158"/>
        <end position="182"/>
    </location>
</feature>
<feature type="chain" id="PRO_5021340675" evidence="11">
    <location>
        <begin position="21"/>
        <end position="617"/>
    </location>
</feature>
<proteinExistence type="inferred from homology"/>
<evidence type="ECO:0000259" key="12">
    <source>
        <dbReference type="PROSITE" id="PS50038"/>
    </source>
</evidence>
<comment type="caution">
    <text evidence="9">Lacks conserved residue(s) required for the propagation of feature annotation.</text>
</comment>
<feature type="region of interest" description="Disordered" evidence="10">
    <location>
        <begin position="566"/>
        <end position="602"/>
    </location>
</feature>
<keyword evidence="8 9" id="KW-1015">Disulfide bond</keyword>
<feature type="domain" description="FZ" evidence="12">
    <location>
        <begin position="74"/>
        <end position="196"/>
    </location>
</feature>
<keyword evidence="4" id="KW-0964">Secreted</keyword>
<evidence type="ECO:0000313" key="13">
    <source>
        <dbReference type="EMBL" id="TNN17333.1"/>
    </source>
</evidence>
<dbReference type="PANTHER" id="PTHR11309">
    <property type="entry name" value="FRIZZLED"/>
    <property type="match status" value="1"/>
</dbReference>
<dbReference type="OrthoDB" id="5985572at2759"/>
<dbReference type="InterPro" id="IPR020067">
    <property type="entry name" value="Frizzled_dom"/>
</dbReference>